<dbReference type="InterPro" id="IPR011989">
    <property type="entry name" value="ARM-like"/>
</dbReference>
<accession>A0ABN9KT68</accession>
<dbReference type="Pfam" id="PF08216">
    <property type="entry name" value="CTNNBL"/>
    <property type="match status" value="2"/>
</dbReference>
<dbReference type="SMART" id="SM01156">
    <property type="entry name" value="DUF1716"/>
    <property type="match status" value="1"/>
</dbReference>
<dbReference type="Proteomes" id="UP001176940">
    <property type="component" value="Unassembled WGS sequence"/>
</dbReference>
<reference evidence="8" key="1">
    <citation type="submission" date="2023-07" db="EMBL/GenBank/DDBJ databases">
        <authorList>
            <person name="Stuckert A."/>
        </authorList>
    </citation>
    <scope>NUCLEOTIDE SEQUENCE</scope>
</reference>
<evidence type="ECO:0000256" key="4">
    <source>
        <dbReference type="ARBA" id="ARBA00023054"/>
    </source>
</evidence>
<feature type="region of interest" description="Disordered" evidence="6">
    <location>
        <begin position="1"/>
        <end position="20"/>
    </location>
</feature>
<sequence length="375" mass="42667">MSGKKTDGAGSADDEEVEPLDESAVKRMILTFEKRSYKNQELRIKFPDNPEKFMESELDLNDIIQEMHVIATIPDLYHLLVELNAVQSLLGLLGHENTDILSRKMTTTILLTRSFLSVPHVCIAVVDLLQELTDIDTLHESEEGAQVLIDALVEGQVIALLVQNLERLDETAKEEADGVHNTLAIIENMTEFRPEICSEAAQQGLLQWLLKRLKAKLPFDANKLYCSEILAILLQNNDGAHQYSLVLKVHDQYSLVLKVHDQYSLVLKVHDQYSLVLKVNDQYSLVLKVHDQYSLVLKAHDQYSPVLKAHDQYSPVLKPYDQYSLFLKAHDQYSLVLKAYDQYFLVLKVHDQYSLVLKALDQSEEPSAADPNFIL</sequence>
<evidence type="ECO:0000256" key="1">
    <source>
        <dbReference type="ARBA" id="ARBA00004123"/>
    </source>
</evidence>
<keyword evidence="9" id="KW-1185">Reference proteome</keyword>
<comment type="caution">
    <text evidence="8">The sequence shown here is derived from an EMBL/GenBank/DDBJ whole genome shotgun (WGS) entry which is preliminary data.</text>
</comment>
<keyword evidence="5" id="KW-0539">Nucleus</keyword>
<dbReference type="SUPFAM" id="SSF48371">
    <property type="entry name" value="ARM repeat"/>
    <property type="match status" value="1"/>
</dbReference>
<evidence type="ECO:0000256" key="5">
    <source>
        <dbReference type="ARBA" id="ARBA00023242"/>
    </source>
</evidence>
<evidence type="ECO:0000256" key="2">
    <source>
        <dbReference type="ARBA" id="ARBA00022553"/>
    </source>
</evidence>
<feature type="domain" description="Beta-catenin-like protein 1 N-terminal" evidence="7">
    <location>
        <begin position="1"/>
        <end position="105"/>
    </location>
</feature>
<evidence type="ECO:0000313" key="8">
    <source>
        <dbReference type="EMBL" id="CAJ0923003.1"/>
    </source>
</evidence>
<gene>
    <name evidence="8" type="ORF">RIMI_LOCUS1894441</name>
</gene>
<keyword evidence="3" id="KW-0677">Repeat</keyword>
<dbReference type="Gene3D" id="1.25.10.10">
    <property type="entry name" value="Leucine-rich Repeat Variant"/>
    <property type="match status" value="1"/>
</dbReference>
<keyword evidence="2" id="KW-0597">Phosphoprotein</keyword>
<organism evidence="8 9">
    <name type="scientific">Ranitomeya imitator</name>
    <name type="common">mimic poison frog</name>
    <dbReference type="NCBI Taxonomy" id="111125"/>
    <lineage>
        <taxon>Eukaryota</taxon>
        <taxon>Metazoa</taxon>
        <taxon>Chordata</taxon>
        <taxon>Craniata</taxon>
        <taxon>Vertebrata</taxon>
        <taxon>Euteleostomi</taxon>
        <taxon>Amphibia</taxon>
        <taxon>Batrachia</taxon>
        <taxon>Anura</taxon>
        <taxon>Neobatrachia</taxon>
        <taxon>Hyloidea</taxon>
        <taxon>Dendrobatidae</taxon>
        <taxon>Dendrobatinae</taxon>
        <taxon>Ranitomeya</taxon>
    </lineage>
</organism>
<protein>
    <recommendedName>
        <fullName evidence="7">Beta-catenin-like protein 1 N-terminal domain-containing protein</fullName>
    </recommendedName>
</protein>
<evidence type="ECO:0000256" key="3">
    <source>
        <dbReference type="ARBA" id="ARBA00022737"/>
    </source>
</evidence>
<proteinExistence type="predicted"/>
<keyword evidence="4" id="KW-0175">Coiled coil</keyword>
<dbReference type="InterPro" id="IPR013180">
    <property type="entry name" value="CTNNBL1_N"/>
</dbReference>
<name>A0ABN9KT68_9NEOB</name>
<dbReference type="InterPro" id="IPR016024">
    <property type="entry name" value="ARM-type_fold"/>
</dbReference>
<comment type="subcellular location">
    <subcellularLocation>
        <location evidence="1">Nucleus</location>
    </subcellularLocation>
</comment>
<evidence type="ECO:0000259" key="7">
    <source>
        <dbReference type="SMART" id="SM01156"/>
    </source>
</evidence>
<dbReference type="EMBL" id="CAUEEQ010002536">
    <property type="protein sequence ID" value="CAJ0923003.1"/>
    <property type="molecule type" value="Genomic_DNA"/>
</dbReference>
<dbReference type="PANTHER" id="PTHR14978:SF0">
    <property type="entry name" value="BETA-CATENIN-LIKE PROTEIN 1"/>
    <property type="match status" value="1"/>
</dbReference>
<evidence type="ECO:0000256" key="6">
    <source>
        <dbReference type="SAM" id="MobiDB-lite"/>
    </source>
</evidence>
<dbReference type="PANTHER" id="PTHR14978">
    <property type="entry name" value="BETA-CATENIN-LIKE PROTEIN 1 NUCLEAR ASSOCIATED PROTEIN"/>
    <property type="match status" value="1"/>
</dbReference>
<evidence type="ECO:0000313" key="9">
    <source>
        <dbReference type="Proteomes" id="UP001176940"/>
    </source>
</evidence>
<dbReference type="InterPro" id="IPR039678">
    <property type="entry name" value="CTNNBL1"/>
</dbReference>